<name>A0A376KJU7_ECOLX</name>
<dbReference type="GO" id="GO:0019867">
    <property type="term" value="C:outer membrane"/>
    <property type="evidence" value="ECO:0007669"/>
    <property type="project" value="InterPro"/>
</dbReference>
<evidence type="ECO:0000313" key="3">
    <source>
        <dbReference type="EMBL" id="STE82230.1"/>
    </source>
</evidence>
<accession>A0A376KJU7</accession>
<evidence type="ECO:0000259" key="2">
    <source>
        <dbReference type="Pfam" id="PF07655"/>
    </source>
</evidence>
<sequence>MKKFFCAVTALSVVLSGCSSFERIRATEKNASDEITRAERIAGELRKQRAVVRETNQQWINTTPLPEKTVTRAIPDCPVVINTREAITLHQIAQRISESCHIPVQIMSDVWTLLGTGENRTQRISGDIPPPDTSGMQPLSTVGLSSAAPSTASLPELNVQGLPALLNTVSSRFGISWRYVKGKIEFHWLDTRTFPVTYMDSQVAYNARVVSGTMSSTGSSGGSSGSSLSGDASNTQTTAVDMKSTLYEDTKNAVNSMLTPGIGRMVLSTGFLTVTDTPQVLDTVKEFYGRT</sequence>
<proteinExistence type="predicted"/>
<dbReference type="PROSITE" id="PS51257">
    <property type="entry name" value="PROKAR_LIPOPROTEIN"/>
    <property type="match status" value="1"/>
</dbReference>
<dbReference type="Proteomes" id="UP000255201">
    <property type="component" value="Unassembled WGS sequence"/>
</dbReference>
<dbReference type="EMBL" id="UFZL01000005">
    <property type="protein sequence ID" value="STE82230.1"/>
    <property type="molecule type" value="Genomic_DNA"/>
</dbReference>
<reference evidence="3 4" key="1">
    <citation type="submission" date="2018-06" db="EMBL/GenBank/DDBJ databases">
        <authorList>
            <consortium name="Pathogen Informatics"/>
            <person name="Doyle S."/>
        </authorList>
    </citation>
    <scope>NUCLEOTIDE SEQUENCE [LARGE SCALE GENOMIC DNA]</scope>
    <source>
        <strain evidence="3 4">NCTC10764</strain>
    </source>
</reference>
<organism evidence="3 4">
    <name type="scientific">Escherichia coli</name>
    <dbReference type="NCBI Taxonomy" id="562"/>
    <lineage>
        <taxon>Bacteria</taxon>
        <taxon>Pseudomonadati</taxon>
        <taxon>Pseudomonadota</taxon>
        <taxon>Gammaproteobacteria</taxon>
        <taxon>Enterobacterales</taxon>
        <taxon>Enterobacteriaceae</taxon>
        <taxon>Escherichia</taxon>
    </lineage>
</organism>
<gene>
    <name evidence="3" type="ORF">NCTC10764_06307</name>
</gene>
<feature type="domain" description="Secretin N-terminal" evidence="2">
    <location>
        <begin position="191"/>
        <end position="270"/>
    </location>
</feature>
<protein>
    <submittedName>
        <fullName evidence="3">Putative type IV pilus outer membrane secretin lipoprotein</fullName>
    </submittedName>
</protein>
<keyword evidence="3" id="KW-0449">Lipoprotein</keyword>
<dbReference type="GO" id="GO:0009297">
    <property type="term" value="P:pilus assembly"/>
    <property type="evidence" value="ECO:0007669"/>
    <property type="project" value="InterPro"/>
</dbReference>
<dbReference type="InterPro" id="IPR011514">
    <property type="entry name" value="Secretin_N_2"/>
</dbReference>
<evidence type="ECO:0000313" key="4">
    <source>
        <dbReference type="Proteomes" id="UP000255201"/>
    </source>
</evidence>
<dbReference type="Pfam" id="PF07655">
    <property type="entry name" value="Secretin_N_2"/>
    <property type="match status" value="1"/>
</dbReference>
<evidence type="ECO:0000256" key="1">
    <source>
        <dbReference type="SAM" id="MobiDB-lite"/>
    </source>
</evidence>
<feature type="region of interest" description="Disordered" evidence="1">
    <location>
        <begin position="214"/>
        <end position="235"/>
    </location>
</feature>
<dbReference type="AlphaFoldDB" id="A0A376KJU7"/>